<organism evidence="2 3">
    <name type="scientific">Hydrogenoanaerobacterium saccharovorans</name>
    <dbReference type="NCBI Taxonomy" id="474960"/>
    <lineage>
        <taxon>Bacteria</taxon>
        <taxon>Bacillati</taxon>
        <taxon>Bacillota</taxon>
        <taxon>Clostridia</taxon>
        <taxon>Eubacteriales</taxon>
        <taxon>Oscillospiraceae</taxon>
        <taxon>Hydrogenoanaerobacterium</taxon>
    </lineage>
</organism>
<evidence type="ECO:0000256" key="1">
    <source>
        <dbReference type="SAM" id="Phobius"/>
    </source>
</evidence>
<feature type="transmembrane region" description="Helical" evidence="1">
    <location>
        <begin position="60"/>
        <end position="80"/>
    </location>
</feature>
<reference evidence="2 3" key="1">
    <citation type="submission" date="2016-10" db="EMBL/GenBank/DDBJ databases">
        <authorList>
            <person name="de Groot N.N."/>
        </authorList>
    </citation>
    <scope>NUCLEOTIDE SEQUENCE [LARGE SCALE GENOMIC DNA]</scope>
    <source>
        <strain evidence="2 3">CGMCC 1.5070</strain>
    </source>
</reference>
<dbReference type="InterPro" id="IPR008407">
    <property type="entry name" value="Brnchd-chn_aa_trnsp_AzlD"/>
</dbReference>
<accession>A0A1H8ALG3</accession>
<gene>
    <name evidence="2" type="ORF">SAMN05216180_1417</name>
</gene>
<keyword evidence="1" id="KW-0472">Membrane</keyword>
<keyword evidence="3" id="KW-1185">Reference proteome</keyword>
<keyword evidence="1" id="KW-0812">Transmembrane</keyword>
<keyword evidence="1" id="KW-1133">Transmembrane helix</keyword>
<dbReference type="OrthoDB" id="9811308at2"/>
<evidence type="ECO:0000313" key="3">
    <source>
        <dbReference type="Proteomes" id="UP000199158"/>
    </source>
</evidence>
<sequence>MNYTRIFTAIAVMALVTYIPRMLPLTFMKRKIQNRFIQSFLQYVPYAVLAAMTFPDILYSTSALVSAVVGLFAALALAYWNKSLITVALGSTAAVFITEQIVKIIT</sequence>
<dbReference type="Proteomes" id="UP000199158">
    <property type="component" value="Unassembled WGS sequence"/>
</dbReference>
<dbReference type="RefSeq" id="WP_092753027.1">
    <property type="nucleotide sequence ID" value="NZ_FOCG01000001.1"/>
</dbReference>
<feature type="transmembrane region" description="Helical" evidence="1">
    <location>
        <begin position="6"/>
        <end position="24"/>
    </location>
</feature>
<protein>
    <submittedName>
        <fullName evidence="2">Branched-chain amino acid transport protein</fullName>
    </submittedName>
</protein>
<dbReference type="STRING" id="474960.SAMN05216180_1417"/>
<dbReference type="Pfam" id="PF05437">
    <property type="entry name" value="AzlD"/>
    <property type="match status" value="1"/>
</dbReference>
<name>A0A1H8ALG3_9FIRM</name>
<dbReference type="EMBL" id="FOCG01000001">
    <property type="protein sequence ID" value="SEM71612.1"/>
    <property type="molecule type" value="Genomic_DNA"/>
</dbReference>
<dbReference type="AlphaFoldDB" id="A0A1H8ALG3"/>
<evidence type="ECO:0000313" key="2">
    <source>
        <dbReference type="EMBL" id="SEM71612.1"/>
    </source>
</evidence>
<proteinExistence type="predicted"/>